<keyword evidence="7" id="KW-1185">Reference proteome</keyword>
<proteinExistence type="predicted"/>
<evidence type="ECO:0000313" key="6">
    <source>
        <dbReference type="EMBL" id="KHJ83378.1"/>
    </source>
</evidence>
<accession>A0A0B1SDI8</accession>
<evidence type="ECO:0000256" key="4">
    <source>
        <dbReference type="ARBA" id="ARBA00023180"/>
    </source>
</evidence>
<evidence type="ECO:0000256" key="3">
    <source>
        <dbReference type="ARBA" id="ARBA00022559"/>
    </source>
</evidence>
<evidence type="ECO:0000256" key="5">
    <source>
        <dbReference type="SAM" id="SignalP"/>
    </source>
</evidence>
<dbReference type="InterPro" id="IPR010255">
    <property type="entry name" value="Haem_peroxidase_sf"/>
</dbReference>
<dbReference type="Gene3D" id="1.10.640.10">
    <property type="entry name" value="Haem peroxidase domain superfamily, animal type"/>
    <property type="match status" value="1"/>
</dbReference>
<dbReference type="GO" id="GO:0005576">
    <property type="term" value="C:extracellular region"/>
    <property type="evidence" value="ECO:0007669"/>
    <property type="project" value="UniProtKB-SubCell"/>
</dbReference>
<organism evidence="6 7">
    <name type="scientific">Oesophagostomum dentatum</name>
    <name type="common">Nodular worm</name>
    <dbReference type="NCBI Taxonomy" id="61180"/>
    <lineage>
        <taxon>Eukaryota</taxon>
        <taxon>Metazoa</taxon>
        <taxon>Ecdysozoa</taxon>
        <taxon>Nematoda</taxon>
        <taxon>Chromadorea</taxon>
        <taxon>Rhabditida</taxon>
        <taxon>Rhabditina</taxon>
        <taxon>Rhabditomorpha</taxon>
        <taxon>Strongyloidea</taxon>
        <taxon>Strongylidae</taxon>
        <taxon>Oesophagostomum</taxon>
    </lineage>
</organism>
<evidence type="ECO:0000313" key="7">
    <source>
        <dbReference type="Proteomes" id="UP000053660"/>
    </source>
</evidence>
<protein>
    <submittedName>
        <fullName evidence="6">Animal hem peroxidase</fullName>
    </submittedName>
</protein>
<gene>
    <name evidence="6" type="ORF">OESDEN_16925</name>
</gene>
<name>A0A0B1SDI8_OESDE</name>
<dbReference type="EMBL" id="KN573735">
    <property type="protein sequence ID" value="KHJ83378.1"/>
    <property type="molecule type" value="Genomic_DNA"/>
</dbReference>
<dbReference type="PANTHER" id="PTHR11475">
    <property type="entry name" value="OXIDASE/PEROXIDASE"/>
    <property type="match status" value="1"/>
</dbReference>
<keyword evidence="2" id="KW-0964">Secreted</keyword>
<dbReference type="InterPro" id="IPR037120">
    <property type="entry name" value="Haem_peroxidase_sf_animal"/>
</dbReference>
<reference evidence="6 7" key="1">
    <citation type="submission" date="2014-03" db="EMBL/GenBank/DDBJ databases">
        <title>Draft genome of the hookworm Oesophagostomum dentatum.</title>
        <authorList>
            <person name="Mitreva M."/>
        </authorList>
    </citation>
    <scope>NUCLEOTIDE SEQUENCE [LARGE SCALE GENOMIC DNA]</scope>
    <source>
        <strain evidence="6 7">OD-Hann</strain>
    </source>
</reference>
<dbReference type="PROSITE" id="PS50292">
    <property type="entry name" value="PEROXIDASE_3"/>
    <property type="match status" value="1"/>
</dbReference>
<dbReference type="SUPFAM" id="SSF48113">
    <property type="entry name" value="Heme-dependent peroxidases"/>
    <property type="match status" value="1"/>
</dbReference>
<keyword evidence="5" id="KW-0732">Signal</keyword>
<keyword evidence="3 6" id="KW-0575">Peroxidase</keyword>
<sequence length="267" mass="29491">MRFLILALLSQICHANFLEDTVVEAIKTAHENLLQREKDEVTVDAIAQTQIANADSQYEQQKGDLLSETTKIVVEKFGNSVLDELATLDVDDLLARAGEARKKRSARQCGRREMLCSSKESNLYRSLSGICNNKANSTWGSAVTPTRRLSARPSYEDGFNAVRSTSVIGTPLPSPREISNKLHQEGAQPAFDFTRNHFYMQFGQWIAHDLIAMPSSVGPRGKSLDCSSCNAANVSANCAPIPVPADDPYFKSFENGTARYLIFNEVI</sequence>
<dbReference type="GO" id="GO:0006979">
    <property type="term" value="P:response to oxidative stress"/>
    <property type="evidence" value="ECO:0007669"/>
    <property type="project" value="InterPro"/>
</dbReference>
<evidence type="ECO:0000256" key="1">
    <source>
        <dbReference type="ARBA" id="ARBA00004613"/>
    </source>
</evidence>
<keyword evidence="4" id="KW-0325">Glycoprotein</keyword>
<dbReference type="InterPro" id="IPR019791">
    <property type="entry name" value="Haem_peroxidase_animal"/>
</dbReference>
<evidence type="ECO:0000256" key="2">
    <source>
        <dbReference type="ARBA" id="ARBA00022525"/>
    </source>
</evidence>
<keyword evidence="3 6" id="KW-0560">Oxidoreductase</keyword>
<dbReference type="GO" id="GO:0004601">
    <property type="term" value="F:peroxidase activity"/>
    <property type="evidence" value="ECO:0007669"/>
    <property type="project" value="UniProtKB-KW"/>
</dbReference>
<dbReference type="Pfam" id="PF03098">
    <property type="entry name" value="An_peroxidase"/>
    <property type="match status" value="1"/>
</dbReference>
<feature type="signal peptide" evidence="5">
    <location>
        <begin position="1"/>
        <end position="15"/>
    </location>
</feature>
<comment type="subcellular location">
    <subcellularLocation>
        <location evidence="1">Secreted</location>
    </subcellularLocation>
</comment>
<dbReference type="GO" id="GO:0020037">
    <property type="term" value="F:heme binding"/>
    <property type="evidence" value="ECO:0007669"/>
    <property type="project" value="InterPro"/>
</dbReference>
<dbReference type="PANTHER" id="PTHR11475:SF4">
    <property type="entry name" value="CHORION PEROXIDASE"/>
    <property type="match status" value="1"/>
</dbReference>
<dbReference type="Proteomes" id="UP000053660">
    <property type="component" value="Unassembled WGS sequence"/>
</dbReference>
<dbReference type="OrthoDB" id="823504at2759"/>
<feature type="chain" id="PRO_5013085129" evidence="5">
    <location>
        <begin position="16"/>
        <end position="267"/>
    </location>
</feature>
<dbReference type="AlphaFoldDB" id="A0A0B1SDI8"/>